<feature type="region of interest" description="Disordered" evidence="1">
    <location>
        <begin position="1"/>
        <end position="39"/>
    </location>
</feature>
<dbReference type="EMBL" id="JAELVR010000002">
    <property type="protein sequence ID" value="MBJ6370782.1"/>
    <property type="molecule type" value="Genomic_DNA"/>
</dbReference>
<gene>
    <name evidence="2" type="ORF">JF290_04530</name>
</gene>
<dbReference type="Proteomes" id="UP000619079">
    <property type="component" value="Unassembled WGS sequence"/>
</dbReference>
<protein>
    <submittedName>
        <fullName evidence="2">Phage terminase small subunit P27 family</fullName>
    </submittedName>
</protein>
<dbReference type="NCBIfam" id="TIGR01558">
    <property type="entry name" value="sm_term_P27"/>
    <property type="match status" value="1"/>
</dbReference>
<evidence type="ECO:0000256" key="1">
    <source>
        <dbReference type="SAM" id="MobiDB-lite"/>
    </source>
</evidence>
<dbReference type="InterPro" id="IPR006448">
    <property type="entry name" value="Phage_term_ssu_P27"/>
</dbReference>
<name>A0A8J7IST8_9RHOB</name>
<proteinExistence type="predicted"/>
<feature type="compositionally biased region" description="Basic residues" evidence="1">
    <location>
        <begin position="1"/>
        <end position="12"/>
    </location>
</feature>
<dbReference type="Pfam" id="PF05119">
    <property type="entry name" value="Terminase_4"/>
    <property type="match status" value="1"/>
</dbReference>
<evidence type="ECO:0000313" key="3">
    <source>
        <dbReference type="Proteomes" id="UP000619079"/>
    </source>
</evidence>
<evidence type="ECO:0000313" key="2">
    <source>
        <dbReference type="EMBL" id="MBJ6370782.1"/>
    </source>
</evidence>
<reference evidence="2" key="1">
    <citation type="submission" date="2020-12" db="EMBL/GenBank/DDBJ databases">
        <title>Sedimentitalea sp. nov., isolated from sand in Incheon.</title>
        <authorList>
            <person name="Kim W."/>
        </authorList>
    </citation>
    <scope>NUCLEOTIDE SEQUENCE</scope>
    <source>
        <strain evidence="2">CAU 1593</strain>
    </source>
</reference>
<organism evidence="2 3">
    <name type="scientific">Sedimentitalea arenosa</name>
    <dbReference type="NCBI Taxonomy" id="2798803"/>
    <lineage>
        <taxon>Bacteria</taxon>
        <taxon>Pseudomonadati</taxon>
        <taxon>Pseudomonadota</taxon>
        <taxon>Alphaproteobacteria</taxon>
        <taxon>Rhodobacterales</taxon>
        <taxon>Paracoccaceae</taxon>
        <taxon>Sedimentitalea</taxon>
    </lineage>
</organism>
<keyword evidence="3" id="KW-1185">Reference proteome</keyword>
<comment type="caution">
    <text evidence="2">The sequence shown here is derived from an EMBL/GenBank/DDBJ whole genome shotgun (WGS) entry which is preliminary data.</text>
</comment>
<sequence length="163" mass="17622">MAPRGPKTKPTKLKLLTGTARRHRLNPDEPQPVVARPDPPEHLSAAARLEWERVIGQMVDLGIMTDLDRAALGAYCQAYGRWSAAETALARMAGRDAVSDGLIVKTKSGNLIQNPLVGAANKAMADMVRYAAEFGLTPSARTRVAGQTDTGRNPFAELDERFA</sequence>
<accession>A0A8J7IST8</accession>
<dbReference type="AlphaFoldDB" id="A0A8J7IST8"/>
<dbReference type="RefSeq" id="WP_199023570.1">
    <property type="nucleotide sequence ID" value="NZ_JAELVR010000002.1"/>
</dbReference>